<keyword evidence="2" id="KW-1185">Reference proteome</keyword>
<proteinExistence type="predicted"/>
<evidence type="ECO:0000313" key="1">
    <source>
        <dbReference type="EMBL" id="GGK42274.1"/>
    </source>
</evidence>
<evidence type="ECO:0008006" key="3">
    <source>
        <dbReference type="Google" id="ProtNLM"/>
    </source>
</evidence>
<accession>A0ABQ2F2S4</accession>
<name>A0ABQ2F2S4_9DEIO</name>
<organism evidence="1 2">
    <name type="scientific">Deinococcus malanensis</name>
    <dbReference type="NCBI Taxonomy" id="1706855"/>
    <lineage>
        <taxon>Bacteria</taxon>
        <taxon>Thermotogati</taxon>
        <taxon>Deinococcota</taxon>
        <taxon>Deinococci</taxon>
        <taxon>Deinococcales</taxon>
        <taxon>Deinococcaceae</taxon>
        <taxon>Deinococcus</taxon>
    </lineage>
</organism>
<evidence type="ECO:0000313" key="2">
    <source>
        <dbReference type="Proteomes" id="UP000647587"/>
    </source>
</evidence>
<dbReference type="EMBL" id="BMPP01000031">
    <property type="protein sequence ID" value="GGK42274.1"/>
    <property type="molecule type" value="Genomic_DNA"/>
</dbReference>
<sequence>MEGSAATRALSAALERYGVTLPLTDVRQLVETCVSADLAPWPLLPTGMQPTAGALAAGLLSWEVGDVLRADYEPVHPKDPLTPSQWPDLSGKRVAAWVRELEERAAGTSHYLRVIKRGANVDTVYLKRGVSRPPAARAPVAERLTFVYGPATSQHAQLVLALAYGAASGGRSVLLPSPELVGHAALALAGPCELLPADPQDALIALEGMNVGPLDTLTLHHFGDDWNELLLAAYDRGMRLILTSLRPNTLEAESSLVDAGLRCPGRYYGVDGQGNIVREHVLTYREGYSLAVSHAVLDDEDLVHPMDLPNPDLAVQ</sequence>
<gene>
    <name evidence="1" type="ORF">GCM10008955_40030</name>
</gene>
<dbReference type="Proteomes" id="UP000647587">
    <property type="component" value="Unassembled WGS sequence"/>
</dbReference>
<comment type="caution">
    <text evidence="1">The sequence shown here is derived from an EMBL/GenBank/DDBJ whole genome shotgun (WGS) entry which is preliminary data.</text>
</comment>
<protein>
    <recommendedName>
        <fullName evidence="3">RES domain-containing protein</fullName>
    </recommendedName>
</protein>
<reference evidence="2" key="1">
    <citation type="journal article" date="2019" name="Int. J. Syst. Evol. Microbiol.">
        <title>The Global Catalogue of Microorganisms (GCM) 10K type strain sequencing project: providing services to taxonomists for standard genome sequencing and annotation.</title>
        <authorList>
            <consortium name="The Broad Institute Genomics Platform"/>
            <consortium name="The Broad Institute Genome Sequencing Center for Infectious Disease"/>
            <person name="Wu L."/>
            <person name="Ma J."/>
        </authorList>
    </citation>
    <scope>NUCLEOTIDE SEQUENCE [LARGE SCALE GENOMIC DNA]</scope>
    <source>
        <strain evidence="2">JCM 30331</strain>
    </source>
</reference>